<proteinExistence type="predicted"/>
<keyword evidence="2" id="KW-0808">Transferase</keyword>
<keyword evidence="5" id="KW-0378">Hydrolase</keyword>
<protein>
    <submittedName>
        <fullName evidence="5">GH36-type glycosyl hydrolase domain-containing protein</fullName>
    </submittedName>
</protein>
<dbReference type="PANTHER" id="PTHR37469:SF2">
    <property type="entry name" value="CELLOBIONIC ACID PHOSPHORYLASE"/>
    <property type="match status" value="1"/>
</dbReference>
<name>A0ABV8SI70_9BACL</name>
<dbReference type="SUPFAM" id="SSF74650">
    <property type="entry name" value="Galactose mutarotase-like"/>
    <property type="match status" value="1"/>
</dbReference>
<dbReference type="InterPro" id="IPR052047">
    <property type="entry name" value="GH94_Enzymes"/>
</dbReference>
<comment type="caution">
    <text evidence="5">The sequence shown here is derived from an EMBL/GenBank/DDBJ whole genome shotgun (WGS) entry which is preliminary data.</text>
</comment>
<dbReference type="InterPro" id="IPR011013">
    <property type="entry name" value="Gal_mutarotase_sf_dom"/>
</dbReference>
<feature type="domain" description="Glycosyl hydrolase 94 catalytic" evidence="4">
    <location>
        <begin position="313"/>
        <end position="711"/>
    </location>
</feature>
<accession>A0ABV8SI70</accession>
<dbReference type="Pfam" id="PF06165">
    <property type="entry name" value="GH94_b-supersand"/>
    <property type="match status" value="1"/>
</dbReference>
<dbReference type="EMBL" id="JBHSED010000070">
    <property type="protein sequence ID" value="MFC4306970.1"/>
    <property type="molecule type" value="Genomic_DNA"/>
</dbReference>
<dbReference type="InterPro" id="IPR012341">
    <property type="entry name" value="6hp_glycosidase-like_sf"/>
</dbReference>
<organism evidence="5 6">
    <name type="scientific">Cohnella boryungensis</name>
    <dbReference type="NCBI Taxonomy" id="768479"/>
    <lineage>
        <taxon>Bacteria</taxon>
        <taxon>Bacillati</taxon>
        <taxon>Bacillota</taxon>
        <taxon>Bacilli</taxon>
        <taxon>Bacillales</taxon>
        <taxon>Paenibacillaceae</taxon>
        <taxon>Cohnella</taxon>
    </lineage>
</organism>
<evidence type="ECO:0000259" key="3">
    <source>
        <dbReference type="Pfam" id="PF06165"/>
    </source>
</evidence>
<dbReference type="RefSeq" id="WP_204604149.1">
    <property type="nucleotide sequence ID" value="NZ_JBHSED010000070.1"/>
</dbReference>
<dbReference type="InterPro" id="IPR033432">
    <property type="entry name" value="GH94_catalytic"/>
</dbReference>
<dbReference type="Gene3D" id="1.50.10.10">
    <property type="match status" value="1"/>
</dbReference>
<keyword evidence="1" id="KW-0328">Glycosyltransferase</keyword>
<sequence length="787" mass="89607">MITATEDNEYYELTSPTALPKASGFLWNEKMMIHMNCRGYAVAQYMQPEPAKYSHAPNLEAKTFMQPEQPYYAHHPGRFLYVKDEESGEIFSAPYEPVRALPEQYTFAVGKHDILWKIRNRDILIEMSLSLPKDDTMELWRVKVTNLSPNRRKLSLYPYYTVGYMSWMNQSGEYNEQLQGIVCSSITPYQKYQDYSKVKEMNDKTFLLADRRPAAWEVNHEAFEGEGGIASPSAIHREELAKGEARYETPVAVLQYRLDLEPGAEESYRFLFGPAHNEEQIAGIKQKYFGGEDGFAAAEREYEEYVAEGRGCIEIATPDADLDNFVNHWLPRQMYYHGKTNRLTTDPQTRNYLQDNMGMSYIAPDIARNAFLTALSQQEASGEMPDGIILHKDAELKYINQVPHTDHCIWLPVCLSTYLDETNDYSLLEETVPYVGGKESGTVREHVDRAMNWLIQARDERGLNYINQGDWCDPMNMVGPKGKGVSGWLTIATAYAFSTWADICERSGKPEVARQYRLAAEETNAVANEYLWDGEWYARGITDDNVLFGISTDKEGRIFLNPQGWALMSGAADETKRKKLIQTVAEQLESPYGVEKLAPSYTSMREDVGRVTQKHPGSAENGAVYNHAAAFYIYALYLTGEQENAFRLLRKMIPGPDAEDILRRGQLPVFIPNYYRGAYRQYPKTAGRSSHLFNTGTVPWVYRSLIDGLFGLQGTPEGIRVRPQLPAEWQKAAVKRRFRGAELKVTFKREPEVKAVEVYLDGILAENGLIKDMQAGTAYEVLVKIPQ</sequence>
<evidence type="ECO:0000256" key="2">
    <source>
        <dbReference type="ARBA" id="ARBA00022679"/>
    </source>
</evidence>
<dbReference type="InterPro" id="IPR037018">
    <property type="entry name" value="GH65_N"/>
</dbReference>
<evidence type="ECO:0000256" key="1">
    <source>
        <dbReference type="ARBA" id="ARBA00022676"/>
    </source>
</evidence>
<dbReference type="InterPro" id="IPR010383">
    <property type="entry name" value="Glyco_hydrolase_94_b-supersand"/>
</dbReference>
<keyword evidence="6" id="KW-1185">Reference proteome</keyword>
<feature type="domain" description="Glycosyl hydrolase 94 supersandwich" evidence="3">
    <location>
        <begin position="74"/>
        <end position="288"/>
    </location>
</feature>
<dbReference type="Gene3D" id="2.70.98.40">
    <property type="entry name" value="Glycoside hydrolase, family 65, N-terminal domain"/>
    <property type="match status" value="1"/>
</dbReference>
<dbReference type="PANTHER" id="PTHR37469">
    <property type="entry name" value="CELLOBIONIC ACID PHOSPHORYLASE-RELATED"/>
    <property type="match status" value="1"/>
</dbReference>
<dbReference type="CDD" id="cd11748">
    <property type="entry name" value="GH94N_NdvB_like"/>
    <property type="match status" value="1"/>
</dbReference>
<dbReference type="Pfam" id="PF17167">
    <property type="entry name" value="Glyco_hydro_94"/>
    <property type="match status" value="1"/>
</dbReference>
<dbReference type="InterPro" id="IPR037814">
    <property type="entry name" value="GH94N_CBAP"/>
</dbReference>
<gene>
    <name evidence="5" type="ORF">ACFO1S_26465</name>
</gene>
<dbReference type="SUPFAM" id="SSF48208">
    <property type="entry name" value="Six-hairpin glycosidases"/>
    <property type="match status" value="1"/>
</dbReference>
<dbReference type="Proteomes" id="UP001595755">
    <property type="component" value="Unassembled WGS sequence"/>
</dbReference>
<dbReference type="Gene3D" id="2.60.420.10">
    <property type="entry name" value="Maltose phosphorylase, domain 3"/>
    <property type="match status" value="1"/>
</dbReference>
<evidence type="ECO:0000313" key="6">
    <source>
        <dbReference type="Proteomes" id="UP001595755"/>
    </source>
</evidence>
<evidence type="ECO:0000259" key="4">
    <source>
        <dbReference type="Pfam" id="PF17167"/>
    </source>
</evidence>
<reference evidence="6" key="1">
    <citation type="journal article" date="2019" name="Int. J. Syst. Evol. Microbiol.">
        <title>The Global Catalogue of Microorganisms (GCM) 10K type strain sequencing project: providing services to taxonomists for standard genome sequencing and annotation.</title>
        <authorList>
            <consortium name="The Broad Institute Genomics Platform"/>
            <consortium name="The Broad Institute Genome Sequencing Center for Infectious Disease"/>
            <person name="Wu L."/>
            <person name="Ma J."/>
        </authorList>
    </citation>
    <scope>NUCLEOTIDE SEQUENCE [LARGE SCALE GENOMIC DNA]</scope>
    <source>
        <strain evidence="6">CGMCC 4.1641</strain>
    </source>
</reference>
<evidence type="ECO:0000313" key="5">
    <source>
        <dbReference type="EMBL" id="MFC4306970.1"/>
    </source>
</evidence>
<dbReference type="GO" id="GO:0016787">
    <property type="term" value="F:hydrolase activity"/>
    <property type="evidence" value="ECO:0007669"/>
    <property type="project" value="UniProtKB-KW"/>
</dbReference>
<dbReference type="InterPro" id="IPR008928">
    <property type="entry name" value="6-hairpin_glycosidase_sf"/>
</dbReference>